<feature type="non-terminal residue" evidence="2">
    <location>
        <position position="240"/>
    </location>
</feature>
<feature type="compositionally biased region" description="Basic residues" evidence="1">
    <location>
        <begin position="189"/>
        <end position="214"/>
    </location>
</feature>
<feature type="compositionally biased region" description="Basic and acidic residues" evidence="1">
    <location>
        <begin position="152"/>
        <end position="188"/>
    </location>
</feature>
<reference evidence="2" key="1">
    <citation type="submission" date="2020-02" db="EMBL/GenBank/DDBJ databases">
        <authorList>
            <person name="Meier V. D."/>
        </authorList>
    </citation>
    <scope>NUCLEOTIDE SEQUENCE</scope>
    <source>
        <strain evidence="2">AVDCRST_MAG10</strain>
    </source>
</reference>
<dbReference type="EC" id="5.1.3.1" evidence="2"/>
<sequence>DRHGARNCHQHPAAGQSGADRAVGPAGGLLQARRGGGRPGGGGRRQDPVGRHGRCVRAQPHLRPRRHQGVPPARHRAVRGPPDGGQPRPDDAPVPRRRLRAAHRPRRNHAPPAQDALHHPRGRWQVGCGPQPPHLARRGPPRPRPGRHGARHDREPRLRWPEVHRHHGAEDPRGGKDDRRERLPDRPRGRWRHLLRHDRRRGSGRRPGPRRRQRPVQAPGRPHRRGDGAATAGRRGHGGV</sequence>
<feature type="compositionally biased region" description="Basic residues" evidence="1">
    <location>
        <begin position="135"/>
        <end position="151"/>
    </location>
</feature>
<dbReference type="EMBL" id="CADCTB010000221">
    <property type="protein sequence ID" value="CAA9277742.1"/>
    <property type="molecule type" value="Genomic_DNA"/>
</dbReference>
<feature type="non-terminal residue" evidence="2">
    <location>
        <position position="1"/>
    </location>
</feature>
<protein>
    <submittedName>
        <fullName evidence="2">Ribulose-phosphate 3-epimerase</fullName>
        <ecNumber evidence="2">5.1.3.1</ecNumber>
    </submittedName>
</protein>
<dbReference type="AlphaFoldDB" id="A0A6J4JI43"/>
<evidence type="ECO:0000256" key="1">
    <source>
        <dbReference type="SAM" id="MobiDB-lite"/>
    </source>
</evidence>
<gene>
    <name evidence="2" type="ORF">AVDCRST_MAG10-3696</name>
</gene>
<name>A0A6J4JI43_9ACTN</name>
<feature type="compositionally biased region" description="Basic residues" evidence="1">
    <location>
        <begin position="95"/>
        <end position="109"/>
    </location>
</feature>
<feature type="compositionally biased region" description="Basic residues" evidence="1">
    <location>
        <begin position="51"/>
        <end position="78"/>
    </location>
</feature>
<organism evidence="2">
    <name type="scientific">uncultured Acidimicrobiales bacterium</name>
    <dbReference type="NCBI Taxonomy" id="310071"/>
    <lineage>
        <taxon>Bacteria</taxon>
        <taxon>Bacillati</taxon>
        <taxon>Actinomycetota</taxon>
        <taxon>Acidimicrobiia</taxon>
        <taxon>Acidimicrobiales</taxon>
        <taxon>environmental samples</taxon>
    </lineage>
</organism>
<proteinExistence type="predicted"/>
<keyword evidence="2" id="KW-0413">Isomerase</keyword>
<accession>A0A6J4JI43</accession>
<dbReference type="GO" id="GO:0004750">
    <property type="term" value="F:D-ribulose-phosphate 3-epimerase activity"/>
    <property type="evidence" value="ECO:0007669"/>
    <property type="project" value="UniProtKB-EC"/>
</dbReference>
<evidence type="ECO:0000313" key="2">
    <source>
        <dbReference type="EMBL" id="CAA9277742.1"/>
    </source>
</evidence>
<feature type="region of interest" description="Disordered" evidence="1">
    <location>
        <begin position="1"/>
        <end position="240"/>
    </location>
</feature>